<evidence type="ECO:0000256" key="1">
    <source>
        <dbReference type="ARBA" id="ARBA00022485"/>
    </source>
</evidence>
<dbReference type="InterPro" id="IPR017896">
    <property type="entry name" value="4Fe4S_Fe-S-bd"/>
</dbReference>
<keyword evidence="2" id="KW-0479">Metal-binding</keyword>
<dbReference type="Proteomes" id="UP000717585">
    <property type="component" value="Unassembled WGS sequence"/>
</dbReference>
<dbReference type="GO" id="GO:0010181">
    <property type="term" value="F:FMN binding"/>
    <property type="evidence" value="ECO:0007669"/>
    <property type="project" value="InterPro"/>
</dbReference>
<proteinExistence type="predicted"/>
<dbReference type="InterPro" id="IPR017900">
    <property type="entry name" value="4Fe4S_Fe_S_CS"/>
</dbReference>
<dbReference type="AlphaFoldDB" id="A0A8J6AT31"/>
<gene>
    <name evidence="7" type="ORF">J8273_3524</name>
</gene>
<keyword evidence="3" id="KW-0408">Iron</keyword>
<dbReference type="InterPro" id="IPR050157">
    <property type="entry name" value="PSI_iron-sulfur_center"/>
</dbReference>
<dbReference type="Gene3D" id="3.40.50.360">
    <property type="match status" value="1"/>
</dbReference>
<keyword evidence="1" id="KW-0004">4Fe-4S</keyword>
<sequence length="259" mass="27567">MSVESAALVYFSPTGTTKAVLSKIGEGLASKLHHIDITTEDRENIVVDDSLAIIGIPVYAGRIPPVAVQRLKRLSGTCPCVCVAVYGNREVDDALLELKNLVTERGFKMIAAGSFIGQHSFNTAERPLADGRPDSSDDALAVNFGEGIAAKLARNDLSEPAVPGNFPYKPNGPSLGGAPVTVADSCDLCGECEASCPTHAIKITDGVVVTQPDECIGCFACVQACPTDARVFPATERLEKVRQWLFDTCKARKEPVTYI</sequence>
<keyword evidence="4" id="KW-0411">Iron-sulfur</keyword>
<feature type="domain" description="4Fe-4S ferredoxin-type" evidence="6">
    <location>
        <begin position="206"/>
        <end position="235"/>
    </location>
</feature>
<dbReference type="PROSITE" id="PS00198">
    <property type="entry name" value="4FE4S_FER_1"/>
    <property type="match status" value="1"/>
</dbReference>
<dbReference type="InterPro" id="IPR029039">
    <property type="entry name" value="Flavoprotein-like_sf"/>
</dbReference>
<dbReference type="EMBL" id="JAHDYR010000025">
    <property type="protein sequence ID" value="KAG9393388.1"/>
    <property type="molecule type" value="Genomic_DNA"/>
</dbReference>
<feature type="domain" description="Flavodoxin-like" evidence="5">
    <location>
        <begin position="6"/>
        <end position="149"/>
    </location>
</feature>
<keyword evidence="8" id="KW-1185">Reference proteome</keyword>
<dbReference type="SUPFAM" id="SSF54862">
    <property type="entry name" value="4Fe-4S ferredoxins"/>
    <property type="match status" value="1"/>
</dbReference>
<reference evidence="7" key="1">
    <citation type="submission" date="2021-05" db="EMBL/GenBank/DDBJ databases">
        <title>A free-living protist that lacks canonical eukaryotic 1 DNA replication and segregation systems.</title>
        <authorList>
            <person name="Salas-Leiva D.E."/>
            <person name="Tromer E.C."/>
            <person name="Curtis B.A."/>
            <person name="Jerlstrom-Hultqvist J."/>
            <person name="Kolisko M."/>
            <person name="Yi Z."/>
            <person name="Salas-Leiva J.S."/>
            <person name="Gallot-Lavallee L."/>
            <person name="Kops G.J.P.L."/>
            <person name="Archibald J.M."/>
            <person name="Simpson A.G.B."/>
            <person name="Roger A.J."/>
        </authorList>
    </citation>
    <scope>NUCLEOTIDE SEQUENCE</scope>
    <source>
        <strain evidence="7">BICM</strain>
    </source>
</reference>
<dbReference type="GO" id="GO:0046872">
    <property type="term" value="F:metal ion binding"/>
    <property type="evidence" value="ECO:0007669"/>
    <property type="project" value="UniProtKB-KW"/>
</dbReference>
<dbReference type="SUPFAM" id="SSF52218">
    <property type="entry name" value="Flavoproteins"/>
    <property type="match status" value="1"/>
</dbReference>
<evidence type="ECO:0000313" key="8">
    <source>
        <dbReference type="Proteomes" id="UP000717585"/>
    </source>
</evidence>
<evidence type="ECO:0000256" key="4">
    <source>
        <dbReference type="ARBA" id="ARBA00023014"/>
    </source>
</evidence>
<dbReference type="PROSITE" id="PS51379">
    <property type="entry name" value="4FE4S_FER_2"/>
    <property type="match status" value="2"/>
</dbReference>
<dbReference type="Gene3D" id="3.30.70.20">
    <property type="match status" value="1"/>
</dbReference>
<evidence type="ECO:0000256" key="3">
    <source>
        <dbReference type="ARBA" id="ARBA00023004"/>
    </source>
</evidence>
<evidence type="ECO:0000313" key="7">
    <source>
        <dbReference type="EMBL" id="KAG9393388.1"/>
    </source>
</evidence>
<dbReference type="OrthoDB" id="10666177at2759"/>
<dbReference type="GO" id="GO:0051539">
    <property type="term" value="F:4 iron, 4 sulfur cluster binding"/>
    <property type="evidence" value="ECO:0007669"/>
    <property type="project" value="UniProtKB-KW"/>
</dbReference>
<protein>
    <submittedName>
        <fullName evidence="7">4Fe-4S dicluster domain</fullName>
    </submittedName>
</protein>
<dbReference type="PROSITE" id="PS50902">
    <property type="entry name" value="FLAVODOXIN_LIKE"/>
    <property type="match status" value="1"/>
</dbReference>
<accession>A0A8J6AT31</accession>
<name>A0A8J6AT31_9EUKA</name>
<dbReference type="InterPro" id="IPR008254">
    <property type="entry name" value="Flavodoxin/NO_synth"/>
</dbReference>
<dbReference type="PANTHER" id="PTHR24960">
    <property type="entry name" value="PHOTOSYSTEM I IRON-SULFUR CENTER-RELATED"/>
    <property type="match status" value="1"/>
</dbReference>
<evidence type="ECO:0000259" key="5">
    <source>
        <dbReference type="PROSITE" id="PS50902"/>
    </source>
</evidence>
<dbReference type="PANTHER" id="PTHR24960:SF80">
    <property type="entry name" value="FERREDOXIN"/>
    <property type="match status" value="1"/>
</dbReference>
<feature type="domain" description="4Fe-4S ferredoxin-type" evidence="6">
    <location>
        <begin position="177"/>
        <end position="205"/>
    </location>
</feature>
<evidence type="ECO:0000259" key="6">
    <source>
        <dbReference type="PROSITE" id="PS51379"/>
    </source>
</evidence>
<dbReference type="Pfam" id="PF13237">
    <property type="entry name" value="Fer4_10"/>
    <property type="match status" value="1"/>
</dbReference>
<comment type="caution">
    <text evidence="7">The sequence shown here is derived from an EMBL/GenBank/DDBJ whole genome shotgun (WGS) entry which is preliminary data.</text>
</comment>
<evidence type="ECO:0000256" key="2">
    <source>
        <dbReference type="ARBA" id="ARBA00022723"/>
    </source>
</evidence>
<organism evidence="7 8">
    <name type="scientific">Carpediemonas membranifera</name>
    <dbReference type="NCBI Taxonomy" id="201153"/>
    <lineage>
        <taxon>Eukaryota</taxon>
        <taxon>Metamonada</taxon>
        <taxon>Carpediemonas-like organisms</taxon>
        <taxon>Carpediemonas</taxon>
    </lineage>
</organism>